<dbReference type="InterPro" id="IPR014710">
    <property type="entry name" value="RmlC-like_jellyroll"/>
</dbReference>
<comment type="catalytic activity">
    <reaction evidence="6">
        <text>D-lyxose = D-xylulose</text>
        <dbReference type="Rhea" id="RHEA:14201"/>
        <dbReference type="ChEBI" id="CHEBI:16789"/>
        <dbReference type="ChEBI" id="CHEBI:17140"/>
        <dbReference type="EC" id="5.3.1.15"/>
    </reaction>
</comment>
<organism evidence="9 10">
    <name type="scientific">Kiloniella spongiae</name>
    <dbReference type="NCBI Taxonomy" id="1489064"/>
    <lineage>
        <taxon>Bacteria</taxon>
        <taxon>Pseudomonadati</taxon>
        <taxon>Pseudomonadota</taxon>
        <taxon>Alphaproteobacteria</taxon>
        <taxon>Rhodospirillales</taxon>
        <taxon>Kiloniellaceae</taxon>
        <taxon>Kiloniella</taxon>
    </lineage>
</organism>
<dbReference type="Proteomes" id="UP000035444">
    <property type="component" value="Unassembled WGS sequence"/>
</dbReference>
<evidence type="ECO:0000256" key="6">
    <source>
        <dbReference type="ARBA" id="ARBA00044907"/>
    </source>
</evidence>
<gene>
    <name evidence="9" type="ORF">WH96_15505</name>
</gene>
<keyword evidence="3" id="KW-0464">Manganese</keyword>
<dbReference type="Gene3D" id="2.60.120.10">
    <property type="entry name" value="Jelly Rolls"/>
    <property type="match status" value="1"/>
</dbReference>
<keyword evidence="4" id="KW-0413">Isomerase</keyword>
<keyword evidence="5" id="KW-0119">Carbohydrate metabolism</keyword>
<evidence type="ECO:0000256" key="3">
    <source>
        <dbReference type="ARBA" id="ARBA00023211"/>
    </source>
</evidence>
<comment type="caution">
    <text evidence="9">The sequence shown here is derived from an EMBL/GenBank/DDBJ whole genome shotgun (WGS) entry which is preliminary data.</text>
</comment>
<keyword evidence="10" id="KW-1185">Reference proteome</keyword>
<evidence type="ECO:0000256" key="8">
    <source>
        <dbReference type="ARBA" id="ARBA00044972"/>
    </source>
</evidence>
<accession>A0A0H2MGA9</accession>
<proteinExistence type="inferred from homology"/>
<name>A0A0H2MGA9_9PROT</name>
<evidence type="ECO:0000313" key="9">
    <source>
        <dbReference type="EMBL" id="KLN59792.1"/>
    </source>
</evidence>
<dbReference type="GO" id="GO:0047828">
    <property type="term" value="F:D-lyxose ketol-isomerase activity"/>
    <property type="evidence" value="ECO:0007669"/>
    <property type="project" value="UniProtKB-EC"/>
</dbReference>
<keyword evidence="2" id="KW-0479">Metal-binding</keyword>
<dbReference type="RefSeq" id="WP_047765123.1">
    <property type="nucleotide sequence ID" value="NZ_LAQL01000010.1"/>
</dbReference>
<reference evidence="9 10" key="1">
    <citation type="submission" date="2015-03" db="EMBL/GenBank/DDBJ databases">
        <title>Genome Sequence of Kiloniella spongiae MEBiC09566, isolated from a marine sponge.</title>
        <authorList>
            <person name="Shao Z."/>
            <person name="Wang L."/>
            <person name="Li X."/>
        </authorList>
    </citation>
    <scope>NUCLEOTIDE SEQUENCE [LARGE SCALE GENOMIC DNA]</scope>
    <source>
        <strain evidence="9 10">MEBiC09566</strain>
    </source>
</reference>
<dbReference type="STRING" id="1489064.WH96_15505"/>
<dbReference type="GO" id="GO:0046872">
    <property type="term" value="F:metal ion binding"/>
    <property type="evidence" value="ECO:0007669"/>
    <property type="project" value="UniProtKB-KW"/>
</dbReference>
<evidence type="ECO:0000256" key="5">
    <source>
        <dbReference type="ARBA" id="ARBA00023277"/>
    </source>
</evidence>
<dbReference type="OrthoDB" id="27002at2"/>
<dbReference type="AlphaFoldDB" id="A0A0H2MGA9"/>
<comment type="similarity">
    <text evidence="7">Belongs to the D-lyxose ketol-isomerase family.</text>
</comment>
<dbReference type="InterPro" id="IPR010864">
    <property type="entry name" value="D-lyxose_isomer"/>
</dbReference>
<sequence length="228" mass="25620">MQRSEVNEILAQSDSFIKSHGYILPPFAYFSPKDMQTRKEDLTGITNARMGWDITDYGQGKFDELGLFLFTVRNGFAEDLETGKGMLYAEKIMISRKDQISPMHRHNIKAEDIINRGGGDLVLELFMSDPNGDIDEEAEVNVPCDGISRKLKAGGLLKLAPGESVTLLPGVWHAFWGEKADVLIGEVSTVNDDLTDNVFHEKIGRFSQIEENEAPKHLLVSDYDKWIK</sequence>
<evidence type="ECO:0000256" key="2">
    <source>
        <dbReference type="ARBA" id="ARBA00022723"/>
    </source>
</evidence>
<evidence type="ECO:0000256" key="7">
    <source>
        <dbReference type="ARBA" id="ARBA00044951"/>
    </source>
</evidence>
<dbReference type="InterPro" id="IPR047581">
    <property type="entry name" value="EcSI_cupin"/>
</dbReference>
<dbReference type="Pfam" id="PF07385">
    <property type="entry name" value="Lyx_isomer"/>
    <property type="match status" value="1"/>
</dbReference>
<comment type="cofactor">
    <cofactor evidence="1">
        <name>Mn(2+)</name>
        <dbReference type="ChEBI" id="CHEBI:29035"/>
    </cofactor>
</comment>
<dbReference type="CDD" id="cd20309">
    <property type="entry name" value="cupin_EcSI"/>
    <property type="match status" value="1"/>
</dbReference>
<dbReference type="EMBL" id="LAQL01000010">
    <property type="protein sequence ID" value="KLN59792.1"/>
    <property type="molecule type" value="Genomic_DNA"/>
</dbReference>
<dbReference type="PATRIC" id="fig|1489064.4.peg.70"/>
<evidence type="ECO:0000256" key="4">
    <source>
        <dbReference type="ARBA" id="ARBA00023235"/>
    </source>
</evidence>
<evidence type="ECO:0000313" key="10">
    <source>
        <dbReference type="Proteomes" id="UP000035444"/>
    </source>
</evidence>
<protein>
    <recommendedName>
        <fullName evidence="8">D-lyxose ketol-isomerase</fullName>
        <ecNumber evidence="8">5.3.1.15</ecNumber>
    </recommendedName>
</protein>
<dbReference type="EC" id="5.3.1.15" evidence="8"/>
<evidence type="ECO:0000256" key="1">
    <source>
        <dbReference type="ARBA" id="ARBA00001936"/>
    </source>
</evidence>